<dbReference type="PROSITE" id="PS50005">
    <property type="entry name" value="TPR"/>
    <property type="match status" value="2"/>
</dbReference>
<accession>A0ABS9Z308</accession>
<dbReference type="RefSeq" id="WP_243066080.1">
    <property type="nucleotide sequence ID" value="NZ_JAIVFK010000002.1"/>
</dbReference>
<organism evidence="4 5">
    <name type="scientific">Candidatus Rhodoblastus alkanivorans</name>
    <dbReference type="NCBI Taxonomy" id="2954117"/>
    <lineage>
        <taxon>Bacteria</taxon>
        <taxon>Pseudomonadati</taxon>
        <taxon>Pseudomonadota</taxon>
        <taxon>Alphaproteobacteria</taxon>
        <taxon>Hyphomicrobiales</taxon>
        <taxon>Rhodoblastaceae</taxon>
        <taxon>Rhodoblastus</taxon>
    </lineage>
</organism>
<dbReference type="Gene3D" id="3.40.50.2000">
    <property type="entry name" value="Glycogen Phosphorylase B"/>
    <property type="match status" value="1"/>
</dbReference>
<dbReference type="PANTHER" id="PTHR44858:SF1">
    <property type="entry name" value="UDP-N-ACETYLGLUCOSAMINE--PEPTIDE N-ACETYLGLUCOSAMINYLTRANSFERASE SPINDLY-RELATED"/>
    <property type="match status" value="1"/>
</dbReference>
<dbReference type="InterPro" id="IPR019734">
    <property type="entry name" value="TPR_rpt"/>
</dbReference>
<evidence type="ECO:0000313" key="4">
    <source>
        <dbReference type="EMBL" id="MCI4682046.1"/>
    </source>
</evidence>
<evidence type="ECO:0000256" key="2">
    <source>
        <dbReference type="ARBA" id="ARBA00022803"/>
    </source>
</evidence>
<evidence type="ECO:0000256" key="1">
    <source>
        <dbReference type="ARBA" id="ARBA00022737"/>
    </source>
</evidence>
<sequence length="456" mass="50399">MSAAETSNLHFAHGERLALLERWDEAAAEYDRAIATGCDGPQAWDRRGVAMKNLGELEEALASFDMALHRDPNRVESHDNRSNLLRALDDNEEALAAAEAALRLDPSCCAALNARGHALRALGRNAEALESYDRAVKICPDNGPSRFNRGACLLLTGDFERGWPDYEFRWRSSDLDRMGSIVNRPLWRGEDLAGKSILLHAEQGLGDAIQFCRYASLVADLGAKVTLAAPAQLRRLMSSLAGVGEFTSRVDVADHYDFHCPLLSLPLAFGARSETIPGRTPYLSVPDSVRAKWRDRLGPRRAFRIGLAWAGNPEHASDRQRSMPLAMARGLLPAGAEVHCLQYMIPPRDVPEMALFPEMRFFGADAADFVDTAAIVLEMDLVITVDTSMLHLAGALGARTWGLLSFAADWRWLLNRSDSPWYPTLRLFRQKAAGRWAPVIDEVRREAAELSERAGA</sequence>
<comment type="caution">
    <text evidence="4">The sequence shown here is derived from an EMBL/GenBank/DDBJ whole genome shotgun (WGS) entry which is preliminary data.</text>
</comment>
<dbReference type="SUPFAM" id="SSF53756">
    <property type="entry name" value="UDP-Glycosyltransferase/glycogen phosphorylase"/>
    <property type="match status" value="1"/>
</dbReference>
<proteinExistence type="predicted"/>
<dbReference type="SMART" id="SM00028">
    <property type="entry name" value="TPR"/>
    <property type="match status" value="3"/>
</dbReference>
<dbReference type="InterPro" id="IPR050498">
    <property type="entry name" value="Ycf3"/>
</dbReference>
<feature type="repeat" description="TPR" evidence="3">
    <location>
        <begin position="109"/>
        <end position="142"/>
    </location>
</feature>
<keyword evidence="5" id="KW-1185">Reference proteome</keyword>
<dbReference type="Pfam" id="PF13432">
    <property type="entry name" value="TPR_16"/>
    <property type="match status" value="2"/>
</dbReference>
<dbReference type="InterPro" id="IPR011990">
    <property type="entry name" value="TPR-like_helical_dom_sf"/>
</dbReference>
<dbReference type="EMBL" id="JAIVFP010000001">
    <property type="protein sequence ID" value="MCI4682046.1"/>
    <property type="molecule type" value="Genomic_DNA"/>
</dbReference>
<evidence type="ECO:0000313" key="5">
    <source>
        <dbReference type="Proteomes" id="UP001139104"/>
    </source>
</evidence>
<protein>
    <submittedName>
        <fullName evidence="4">Tetratricopeptide repeat-containing glycosyltransferase family protein</fullName>
    </submittedName>
</protein>
<dbReference type="Gene3D" id="1.25.40.10">
    <property type="entry name" value="Tetratricopeptide repeat domain"/>
    <property type="match status" value="2"/>
</dbReference>
<name>A0ABS9Z308_9HYPH</name>
<keyword evidence="2 3" id="KW-0802">TPR repeat</keyword>
<evidence type="ECO:0000256" key="3">
    <source>
        <dbReference type="PROSITE-ProRule" id="PRU00339"/>
    </source>
</evidence>
<dbReference type="Proteomes" id="UP001139104">
    <property type="component" value="Unassembled WGS sequence"/>
</dbReference>
<gene>
    <name evidence="4" type="ORF">K2U94_04590</name>
</gene>
<dbReference type="SUPFAM" id="SSF48452">
    <property type="entry name" value="TPR-like"/>
    <property type="match status" value="1"/>
</dbReference>
<dbReference type="PANTHER" id="PTHR44858">
    <property type="entry name" value="TETRATRICOPEPTIDE REPEAT PROTEIN 6"/>
    <property type="match status" value="1"/>
</dbReference>
<reference evidence="4" key="1">
    <citation type="journal article" date="2022" name="ISME J.">
        <title>Identification of active gaseous-alkane degraders at natural gas seeps.</title>
        <authorList>
            <person name="Farhan Ul Haque M."/>
            <person name="Hernandez M."/>
            <person name="Crombie A.T."/>
            <person name="Murrell J.C."/>
        </authorList>
    </citation>
    <scope>NUCLEOTIDE SEQUENCE</scope>
    <source>
        <strain evidence="4">PC2</strain>
    </source>
</reference>
<keyword evidence="1" id="KW-0677">Repeat</keyword>
<feature type="repeat" description="TPR" evidence="3">
    <location>
        <begin position="41"/>
        <end position="74"/>
    </location>
</feature>